<proteinExistence type="inferred from homology"/>
<name>A0ABM0GL48_SACKO</name>
<keyword evidence="2" id="KW-1185">Reference proteome</keyword>
<dbReference type="Gene3D" id="3.40.50.150">
    <property type="entry name" value="Vaccinia Virus protein VP39"/>
    <property type="match status" value="1"/>
</dbReference>
<protein>
    <submittedName>
        <fullName evidence="3">UPF0585 protein C16orf13 homolog A-like</fullName>
    </submittedName>
</protein>
<dbReference type="GeneID" id="100375563"/>
<accession>A0ABM0GL48</accession>
<dbReference type="Pfam" id="PF06080">
    <property type="entry name" value="DUF938"/>
    <property type="match status" value="1"/>
</dbReference>
<dbReference type="SUPFAM" id="SSF53335">
    <property type="entry name" value="S-adenosyl-L-methionine-dependent methyltransferases"/>
    <property type="match status" value="1"/>
</dbReference>
<dbReference type="InterPro" id="IPR010342">
    <property type="entry name" value="DUF938"/>
</dbReference>
<dbReference type="InterPro" id="IPR029063">
    <property type="entry name" value="SAM-dependent_MTases_sf"/>
</dbReference>
<evidence type="ECO:0000256" key="1">
    <source>
        <dbReference type="ARBA" id="ARBA00008308"/>
    </source>
</evidence>
<dbReference type="Proteomes" id="UP000694865">
    <property type="component" value="Unplaced"/>
</dbReference>
<sequence>MLRSPSADRNKEAVAQILMHYAGLDRTGFALEVGSGTGQHVVHFAARMPNITWLPSDIDEPSVTSINCYLQVYQLKNILQPIYLDVSQPAHQWSPHLIPASCDLIVCINVIHISAITTTSGLIKGAGTVLKSHGLLVMYGPYKVHGIITPHSNVEFDKQLKIRNPEWGLRDIDYLIEVAEQNGMILEAMHDMPANNKTIVFRKIS</sequence>
<dbReference type="PANTHER" id="PTHR20974:SF0">
    <property type="entry name" value="UPF0585 PROTEIN CG18661"/>
    <property type="match status" value="1"/>
</dbReference>
<evidence type="ECO:0000313" key="2">
    <source>
        <dbReference type="Proteomes" id="UP000694865"/>
    </source>
</evidence>
<evidence type="ECO:0000313" key="3">
    <source>
        <dbReference type="RefSeq" id="XP_002732310.2"/>
    </source>
</evidence>
<comment type="similarity">
    <text evidence="1">Belongs to the UPF0585 family.</text>
</comment>
<dbReference type="RefSeq" id="XP_002732310.2">
    <property type="nucleotide sequence ID" value="XM_002732264.2"/>
</dbReference>
<gene>
    <name evidence="3" type="primary">LOC100375563</name>
</gene>
<dbReference type="PANTHER" id="PTHR20974">
    <property type="entry name" value="UPF0585 PROTEIN CG18661"/>
    <property type="match status" value="1"/>
</dbReference>
<organism evidence="2 3">
    <name type="scientific">Saccoglossus kowalevskii</name>
    <name type="common">Acorn worm</name>
    <dbReference type="NCBI Taxonomy" id="10224"/>
    <lineage>
        <taxon>Eukaryota</taxon>
        <taxon>Metazoa</taxon>
        <taxon>Hemichordata</taxon>
        <taxon>Enteropneusta</taxon>
        <taxon>Harrimaniidae</taxon>
        <taxon>Saccoglossus</taxon>
    </lineage>
</organism>
<reference evidence="3" key="1">
    <citation type="submission" date="2025-08" db="UniProtKB">
        <authorList>
            <consortium name="RefSeq"/>
        </authorList>
    </citation>
    <scope>IDENTIFICATION</scope>
    <source>
        <tissue evidence="3">Testes</tissue>
    </source>
</reference>